<dbReference type="InterPro" id="IPR049945">
    <property type="entry name" value="AAA_22"/>
</dbReference>
<evidence type="ECO:0000256" key="3">
    <source>
        <dbReference type="ARBA" id="ARBA00023125"/>
    </source>
</evidence>
<dbReference type="InterPro" id="IPR011990">
    <property type="entry name" value="TPR-like_helical_dom_sf"/>
</dbReference>
<keyword evidence="9" id="KW-1185">Reference proteome</keyword>
<dbReference type="SUPFAM" id="SSF46894">
    <property type="entry name" value="C-terminal effector domain of the bipartite response regulators"/>
    <property type="match status" value="1"/>
</dbReference>
<accession>A0A6P2C6B9</accession>
<dbReference type="GO" id="GO:0006355">
    <property type="term" value="P:regulation of DNA-templated transcription"/>
    <property type="evidence" value="ECO:0007669"/>
    <property type="project" value="InterPro"/>
</dbReference>
<dbReference type="EMBL" id="RPFW01000001">
    <property type="protein sequence ID" value="TVZ06055.1"/>
    <property type="molecule type" value="Genomic_DNA"/>
</dbReference>
<keyword evidence="3 5" id="KW-0238">DNA-binding</keyword>
<protein>
    <submittedName>
        <fullName evidence="8">AfsR family transcriptional regulator</fullName>
    </submittedName>
</protein>
<sequence length="1035" mass="109539">MRRGRLAVVPLRVGVLGPVTVWREGSEVAAGQPRQLAVLGVLASRANRVVSRGELVDAVWGDNTPASAEGGVYTYVAGLRRVLEPDRAPRARSRVLVSSSGGYTLRIGPSSLDASEFEECLIRARGLRAAGDAAEAASTLDAALSLWRGQPFTGVPGPFAEAERRRLTELRTAAVEVRANLMLDQGHAAAAIPELTALVAEHPLRERAHGLLMIALYQCGRQAEALGVFRDVRERLAEDLGIDPGVELTSIHQRLLAMDPALSGPAPADRTGARQADGASARPPTDQAPEAGPTTKPAKMPDGTPEQSPEAGRVAARQEADPGADAPSGPGGVPSPAQVPPEPAGFAGRVPELRWLEGLLPEQTGAEGTPIALITGTAGVGKTTLAIRFARQVASSFPDGQLYVNLRGFDPASAPVSPASALQWFFDALGVPPRHVPSALDAQSALLRSLLCGRRMMLLLDNAHDASQVRPLLPGSPGCMVIVTSRSQLTGLVVTEGAWPLSLDVLGADEAAELLAKRLGPERVTAEPHAVVELVAQSAGLPLALSVACARAVTRAGGRLADLAAELADARDRLDVLRTGEVTTDLRAVFSWSVDKLSEEAASAFRLIGLHPGPDISAAAAASLAGTTPAKARAALAELTRASLLTEDAAGRFGCHDLLRAYAAEQAAATLTDAERDLARRRILDHYLRTAQGAAVRLYPGRGLLVLSDQPDGVAAEEFDGDGAYDAALAWFTAENRVLHNVIKMAAAHGEDEHCWKLAWCWAPLLKRRGRLNAVLTVQRIALDAADRLGDTNALAHVHYDLGHVSLRLCAYAAAEAHLRRALELFTGIDDPVGIGQVRQGLGLLLHQQEKYAEALMHGLEALKLRRAYADRAAVAYSENLVGWIQAHLGQHEAALRRCRVALDLHRQSGSRTGAADTLDSIGYIHGKLGDHRQAVACYEQAHELYRVIGDSEGEARSLLYLGDIQIEAGETEAARGNWERALSLLAQIPGADTSGAAGRVSRLEPDAAACGGADTNAENVPESWNDRPRTGAVK</sequence>
<dbReference type="GO" id="GO:0000160">
    <property type="term" value="P:phosphorelay signal transduction system"/>
    <property type="evidence" value="ECO:0007669"/>
    <property type="project" value="InterPro"/>
</dbReference>
<feature type="region of interest" description="Disordered" evidence="6">
    <location>
        <begin position="1009"/>
        <end position="1035"/>
    </location>
</feature>
<dbReference type="PANTHER" id="PTHR35807">
    <property type="entry name" value="TRANSCRIPTIONAL REGULATOR REDD-RELATED"/>
    <property type="match status" value="1"/>
</dbReference>
<dbReference type="Gene3D" id="3.40.50.300">
    <property type="entry name" value="P-loop containing nucleotide triphosphate hydrolases"/>
    <property type="match status" value="1"/>
</dbReference>
<dbReference type="Pfam" id="PF13401">
    <property type="entry name" value="AAA_22"/>
    <property type="match status" value="1"/>
</dbReference>
<dbReference type="OrthoDB" id="5521887at2"/>
<feature type="region of interest" description="Disordered" evidence="6">
    <location>
        <begin position="261"/>
        <end position="347"/>
    </location>
</feature>
<feature type="DNA-binding region" description="OmpR/PhoB-type" evidence="5">
    <location>
        <begin position="3"/>
        <end position="107"/>
    </location>
</feature>
<evidence type="ECO:0000256" key="6">
    <source>
        <dbReference type="SAM" id="MobiDB-lite"/>
    </source>
</evidence>
<dbReference type="InterPro" id="IPR001867">
    <property type="entry name" value="OmpR/PhoB-type_DNA-bd"/>
</dbReference>
<dbReference type="Pfam" id="PF13424">
    <property type="entry name" value="TPR_12"/>
    <property type="match status" value="1"/>
</dbReference>
<dbReference type="SMART" id="SM01043">
    <property type="entry name" value="BTAD"/>
    <property type="match status" value="1"/>
</dbReference>
<comment type="caution">
    <text evidence="8">The sequence shown here is derived from an EMBL/GenBank/DDBJ whole genome shotgun (WGS) entry which is preliminary data.</text>
</comment>
<dbReference type="PANTHER" id="PTHR35807:SF1">
    <property type="entry name" value="TRANSCRIPTIONAL REGULATOR REDD"/>
    <property type="match status" value="1"/>
</dbReference>
<dbReference type="SMART" id="SM00382">
    <property type="entry name" value="AAA"/>
    <property type="match status" value="1"/>
</dbReference>
<evidence type="ECO:0000256" key="1">
    <source>
        <dbReference type="ARBA" id="ARBA00005820"/>
    </source>
</evidence>
<dbReference type="InterPro" id="IPR036388">
    <property type="entry name" value="WH-like_DNA-bd_sf"/>
</dbReference>
<keyword evidence="4" id="KW-0804">Transcription</keyword>
<reference evidence="8 9" key="1">
    <citation type="submission" date="2018-11" db="EMBL/GenBank/DDBJ databases">
        <title>Trebonia kvetii gen.nov., sp.nov., a novel acidophilic actinobacterium, and proposal of the new actinobacterial family Treboniaceae fam. nov.</title>
        <authorList>
            <person name="Rapoport D."/>
            <person name="Sagova-Mareckova M."/>
            <person name="Sedlacek I."/>
            <person name="Provaznik J."/>
            <person name="Kralova S."/>
            <person name="Pavlinic D."/>
            <person name="Benes V."/>
            <person name="Kopecky J."/>
        </authorList>
    </citation>
    <scope>NUCLEOTIDE SEQUENCE [LARGE SCALE GENOMIC DNA]</scope>
    <source>
        <strain evidence="8 9">15Tr583</strain>
    </source>
</reference>
<dbReference type="SUPFAM" id="SSF52540">
    <property type="entry name" value="P-loop containing nucleoside triphosphate hydrolases"/>
    <property type="match status" value="1"/>
</dbReference>
<dbReference type="PROSITE" id="PS51755">
    <property type="entry name" value="OMPR_PHOB"/>
    <property type="match status" value="1"/>
</dbReference>
<dbReference type="GO" id="GO:0003677">
    <property type="term" value="F:DNA binding"/>
    <property type="evidence" value="ECO:0007669"/>
    <property type="project" value="UniProtKB-UniRule"/>
</dbReference>
<dbReference type="InterPro" id="IPR051677">
    <property type="entry name" value="AfsR-DnrI-RedD_regulator"/>
</dbReference>
<dbReference type="InterPro" id="IPR003593">
    <property type="entry name" value="AAA+_ATPase"/>
</dbReference>
<keyword evidence="2" id="KW-0805">Transcription regulation</keyword>
<dbReference type="GO" id="GO:0043531">
    <property type="term" value="F:ADP binding"/>
    <property type="evidence" value="ECO:0007669"/>
    <property type="project" value="InterPro"/>
</dbReference>
<dbReference type="InterPro" id="IPR005158">
    <property type="entry name" value="BTAD"/>
</dbReference>
<dbReference type="InterPro" id="IPR019734">
    <property type="entry name" value="TPR_rpt"/>
</dbReference>
<gene>
    <name evidence="8" type="ORF">EAS64_00910</name>
</gene>
<feature type="compositionally biased region" description="Basic and acidic residues" evidence="6">
    <location>
        <begin position="1025"/>
        <end position="1035"/>
    </location>
</feature>
<evidence type="ECO:0000256" key="4">
    <source>
        <dbReference type="ARBA" id="ARBA00023163"/>
    </source>
</evidence>
<evidence type="ECO:0000256" key="5">
    <source>
        <dbReference type="PROSITE-ProRule" id="PRU01091"/>
    </source>
</evidence>
<dbReference type="SUPFAM" id="SSF48452">
    <property type="entry name" value="TPR-like"/>
    <property type="match status" value="3"/>
</dbReference>
<organism evidence="8 9">
    <name type="scientific">Trebonia kvetii</name>
    <dbReference type="NCBI Taxonomy" id="2480626"/>
    <lineage>
        <taxon>Bacteria</taxon>
        <taxon>Bacillati</taxon>
        <taxon>Actinomycetota</taxon>
        <taxon>Actinomycetes</taxon>
        <taxon>Streptosporangiales</taxon>
        <taxon>Treboniaceae</taxon>
        <taxon>Trebonia</taxon>
    </lineage>
</organism>
<dbReference type="Pfam" id="PF03704">
    <property type="entry name" value="BTAD"/>
    <property type="match status" value="1"/>
</dbReference>
<evidence type="ECO:0000259" key="7">
    <source>
        <dbReference type="PROSITE" id="PS51755"/>
    </source>
</evidence>
<evidence type="ECO:0000256" key="2">
    <source>
        <dbReference type="ARBA" id="ARBA00023015"/>
    </source>
</evidence>
<dbReference type="CDD" id="cd00383">
    <property type="entry name" value="trans_reg_C"/>
    <property type="match status" value="1"/>
</dbReference>
<dbReference type="Proteomes" id="UP000460272">
    <property type="component" value="Unassembled WGS sequence"/>
</dbReference>
<dbReference type="Gene3D" id="1.25.40.10">
    <property type="entry name" value="Tetratricopeptide repeat domain"/>
    <property type="match status" value="2"/>
</dbReference>
<evidence type="ECO:0000313" key="8">
    <source>
        <dbReference type="EMBL" id="TVZ06055.1"/>
    </source>
</evidence>
<dbReference type="InterPro" id="IPR016032">
    <property type="entry name" value="Sig_transdc_resp-reg_C-effctor"/>
</dbReference>
<dbReference type="Gene3D" id="1.10.10.10">
    <property type="entry name" value="Winged helix-like DNA-binding domain superfamily/Winged helix DNA-binding domain"/>
    <property type="match status" value="1"/>
</dbReference>
<dbReference type="SMART" id="SM00862">
    <property type="entry name" value="Trans_reg_C"/>
    <property type="match status" value="1"/>
</dbReference>
<name>A0A6P2C6B9_9ACTN</name>
<feature type="domain" description="OmpR/PhoB-type" evidence="7">
    <location>
        <begin position="3"/>
        <end position="107"/>
    </location>
</feature>
<proteinExistence type="inferred from homology"/>
<evidence type="ECO:0000313" key="9">
    <source>
        <dbReference type="Proteomes" id="UP000460272"/>
    </source>
</evidence>
<dbReference type="CDD" id="cd15831">
    <property type="entry name" value="BTAD"/>
    <property type="match status" value="1"/>
</dbReference>
<dbReference type="RefSeq" id="WP_145850809.1">
    <property type="nucleotide sequence ID" value="NZ_RPFW01000001.1"/>
</dbReference>
<dbReference type="PRINTS" id="PR00364">
    <property type="entry name" value="DISEASERSIST"/>
</dbReference>
<comment type="similarity">
    <text evidence="1">Belongs to the AfsR/DnrI/RedD regulatory family.</text>
</comment>
<dbReference type="Pfam" id="PF00486">
    <property type="entry name" value="Trans_reg_C"/>
    <property type="match status" value="1"/>
</dbReference>
<dbReference type="SMART" id="SM00028">
    <property type="entry name" value="TPR"/>
    <property type="match status" value="6"/>
</dbReference>
<dbReference type="InterPro" id="IPR027417">
    <property type="entry name" value="P-loop_NTPase"/>
</dbReference>
<dbReference type="AlphaFoldDB" id="A0A6P2C6B9"/>